<dbReference type="GeneID" id="20529701"/>
<evidence type="ECO:0000313" key="2">
    <source>
        <dbReference type="Proteomes" id="UP000030693"/>
    </source>
</evidence>
<dbReference type="EMBL" id="KB932208">
    <property type="protein sequence ID" value="KCV68685.1"/>
    <property type="molecule type" value="Genomic_DNA"/>
</dbReference>
<gene>
    <name evidence="1" type="ORF">H696_04976</name>
</gene>
<name>A0A058Z345_FONAL</name>
<organism evidence="1">
    <name type="scientific">Fonticula alba</name>
    <name type="common">Slime mold</name>
    <dbReference type="NCBI Taxonomy" id="691883"/>
    <lineage>
        <taxon>Eukaryota</taxon>
        <taxon>Rotosphaerida</taxon>
        <taxon>Fonticulaceae</taxon>
        <taxon>Fonticula</taxon>
    </lineage>
</organism>
<dbReference type="Proteomes" id="UP000030693">
    <property type="component" value="Unassembled WGS sequence"/>
</dbReference>
<dbReference type="AlphaFoldDB" id="A0A058Z345"/>
<protein>
    <submittedName>
        <fullName evidence="1">Uncharacterized protein</fullName>
    </submittedName>
</protein>
<dbReference type="RefSeq" id="XP_009497117.1">
    <property type="nucleotide sequence ID" value="XM_009498842.1"/>
</dbReference>
<accession>A0A058Z345</accession>
<proteinExistence type="predicted"/>
<keyword evidence="2" id="KW-1185">Reference proteome</keyword>
<evidence type="ECO:0000313" key="1">
    <source>
        <dbReference type="EMBL" id="KCV68685.1"/>
    </source>
</evidence>
<reference evidence="1" key="1">
    <citation type="submission" date="2013-04" db="EMBL/GenBank/DDBJ databases">
        <title>The Genome Sequence of Fonticula alba ATCC 38817.</title>
        <authorList>
            <consortium name="The Broad Institute Genomics Platform"/>
            <person name="Russ C."/>
            <person name="Cuomo C."/>
            <person name="Burger G."/>
            <person name="Gray M.W."/>
            <person name="Holland P.W.H."/>
            <person name="King N."/>
            <person name="Lang F.B.F."/>
            <person name="Roger A.J."/>
            <person name="Ruiz-Trillo I."/>
            <person name="Brown M."/>
            <person name="Walker B."/>
            <person name="Young S."/>
            <person name="Zeng Q."/>
            <person name="Gargeya S."/>
            <person name="Fitzgerald M."/>
            <person name="Haas B."/>
            <person name="Abouelleil A."/>
            <person name="Allen A.W."/>
            <person name="Alvarado L."/>
            <person name="Arachchi H.M."/>
            <person name="Berlin A.M."/>
            <person name="Chapman S.B."/>
            <person name="Gainer-Dewar J."/>
            <person name="Goldberg J."/>
            <person name="Griggs A."/>
            <person name="Gujja S."/>
            <person name="Hansen M."/>
            <person name="Howarth C."/>
            <person name="Imamovic A."/>
            <person name="Ireland A."/>
            <person name="Larimer J."/>
            <person name="McCowan C."/>
            <person name="Murphy C."/>
            <person name="Pearson M."/>
            <person name="Poon T.W."/>
            <person name="Priest M."/>
            <person name="Roberts A."/>
            <person name="Saif S."/>
            <person name="Shea T."/>
            <person name="Sisk P."/>
            <person name="Sykes S."/>
            <person name="Wortman J."/>
            <person name="Nusbaum C."/>
            <person name="Birren B."/>
        </authorList>
    </citation>
    <scope>NUCLEOTIDE SEQUENCE [LARGE SCALE GENOMIC DNA]</scope>
    <source>
        <strain evidence="1">ATCC 38817</strain>
    </source>
</reference>
<sequence length="1140" mass="119190">MQTALRPAVFEVLDSGPRDMTGAIEDAQQLLASAPVSPFLSEEFDAIRHAAQLITSGVASGTTADGDPSGLAAVAGDIRTAIERLLASGLPLLLHRINLVSPLREHLPEIHRSVHGLLRSIGDGSADPGAQGASLLGLGPFWADARAAAGDLTLLASATDIAGHLAHGSRLFAGLQDACLALHRSLAGSTHPDAEGLPDLAPEFLLCCQLYADCVTLFRSPVVQDIVSAQADLRSLQTHYQPFLSAIGDGLANRLIGQVCTSHADAQDLLLPRLKCLAFVFCGLSQLGSLFHSLLAALAQPLAYFMKTVHHLTLQVGATAGLAASPGHQYSALVGVWDTLADSFHRICVIEHLLDLLPDDLLPPETLGFSGLLRHAVACCVVFLSAPAWSVPADQLYLLNSRAIASIERSLAANLSAPLPDVVGNLPASFLFAGTSSYPLSAVFWAICHFEMNRTGSGLSRSIEELPAATATSGIGVSSFSSRNPSEARLLGFCQDWIVSSRRFLSRLEDFSAPMASASCPPELLSCIRHIIQDSATAPVVRAVIGHLARKSFTLAAECTASLDALEERAAALSSAPVSPATPDVRDLSSLLPTDALLSDLVSQLIAELRGALGVDIGHSSEVLRASGPLAAPVLPCTSLGSLSLFEGVASASSRCCQLIAARLESTASLLPAVRLPTAPTSASLPPLLQLRIKMAATAFSLRSLLLARLEMVLPGEWESAHGAELAHFRQTLEHTFQDPLALLDSLIFNTLLGPLLLEDATRALLIDGCLHSLALSFHPGHSSHIPSSFSGVSRHIDALSRRVVFLRQTVLAQLPGIGGTPSSSSSGLATAATARAGDTEDFEIFFRWTSMMVDCLADAFVWRLVLAVGDFLGLTCTGAAGSNPQQAGAHAARGGEYGLPESVRVRLADDTARVEALCVDLLCLPPAVTAGTAGNGGPTASVDTRLSPAGLDGRLHSVRGIRVLRAMQSLLFHTPESLHQLISLPVPGSTNGGDTTEPAASPLAYSSAATIPMFSLDPFLLAHFILALCQAKSAPFLVMPHTRLGMTTDEYSDRILAERALAAGGDSPPAVDPVVPGGRPASSMQALAAATISDIVRTGADELARQAAGPADVPHFLQSILTRVADVISVIPVGQVAPL</sequence>